<feature type="region of interest" description="Disordered" evidence="1">
    <location>
        <begin position="134"/>
        <end position="154"/>
    </location>
</feature>
<gene>
    <name evidence="2" type="ORF">B0T16DRAFT_443225</name>
</gene>
<protein>
    <submittedName>
        <fullName evidence="2">Uncharacterized protein</fullName>
    </submittedName>
</protein>
<proteinExistence type="predicted"/>
<accession>A0AA39YFU1</accession>
<evidence type="ECO:0000313" key="3">
    <source>
        <dbReference type="Proteomes" id="UP001174936"/>
    </source>
</evidence>
<dbReference type="AlphaFoldDB" id="A0AA39YFU1"/>
<comment type="caution">
    <text evidence="2">The sequence shown here is derived from an EMBL/GenBank/DDBJ whole genome shotgun (WGS) entry which is preliminary data.</text>
</comment>
<evidence type="ECO:0000313" key="2">
    <source>
        <dbReference type="EMBL" id="KAK0651856.1"/>
    </source>
</evidence>
<organism evidence="2 3">
    <name type="scientific">Cercophora newfieldiana</name>
    <dbReference type="NCBI Taxonomy" id="92897"/>
    <lineage>
        <taxon>Eukaryota</taxon>
        <taxon>Fungi</taxon>
        <taxon>Dikarya</taxon>
        <taxon>Ascomycota</taxon>
        <taxon>Pezizomycotina</taxon>
        <taxon>Sordariomycetes</taxon>
        <taxon>Sordariomycetidae</taxon>
        <taxon>Sordariales</taxon>
        <taxon>Lasiosphaeriaceae</taxon>
        <taxon>Cercophora</taxon>
    </lineage>
</organism>
<dbReference type="Proteomes" id="UP001174936">
    <property type="component" value="Unassembled WGS sequence"/>
</dbReference>
<evidence type="ECO:0000256" key="1">
    <source>
        <dbReference type="SAM" id="MobiDB-lite"/>
    </source>
</evidence>
<feature type="compositionally biased region" description="Low complexity" evidence="1">
    <location>
        <begin position="139"/>
        <end position="152"/>
    </location>
</feature>
<keyword evidence="3" id="KW-1185">Reference proteome</keyword>
<reference evidence="2" key="1">
    <citation type="submission" date="2023-06" db="EMBL/GenBank/DDBJ databases">
        <title>Genome-scale phylogeny and comparative genomics of the fungal order Sordariales.</title>
        <authorList>
            <consortium name="Lawrence Berkeley National Laboratory"/>
            <person name="Hensen N."/>
            <person name="Bonometti L."/>
            <person name="Westerberg I."/>
            <person name="Brannstrom I.O."/>
            <person name="Guillou S."/>
            <person name="Cros-Aarteil S."/>
            <person name="Calhoun S."/>
            <person name="Haridas S."/>
            <person name="Kuo A."/>
            <person name="Mondo S."/>
            <person name="Pangilinan J."/>
            <person name="Riley R."/>
            <person name="Labutti K."/>
            <person name="Andreopoulos B."/>
            <person name="Lipzen A."/>
            <person name="Chen C."/>
            <person name="Yanf M."/>
            <person name="Daum C."/>
            <person name="Ng V."/>
            <person name="Clum A."/>
            <person name="Steindorff A."/>
            <person name="Ohm R."/>
            <person name="Martin F."/>
            <person name="Silar P."/>
            <person name="Natvig D."/>
            <person name="Lalanne C."/>
            <person name="Gautier V."/>
            <person name="Ament-Velasquez S.L."/>
            <person name="Kruys A."/>
            <person name="Hutchinson M.I."/>
            <person name="Powell A.J."/>
            <person name="Barry K."/>
            <person name="Miller A.N."/>
            <person name="Grigoriev I.V."/>
            <person name="Debuchy R."/>
            <person name="Gladieux P."/>
            <person name="Thoren M.H."/>
            <person name="Johannesson H."/>
        </authorList>
    </citation>
    <scope>NUCLEOTIDE SEQUENCE</scope>
    <source>
        <strain evidence="2">SMH2532-1</strain>
    </source>
</reference>
<name>A0AA39YFU1_9PEZI</name>
<dbReference type="EMBL" id="JAULSV010000002">
    <property type="protein sequence ID" value="KAK0651856.1"/>
    <property type="molecule type" value="Genomic_DNA"/>
</dbReference>
<sequence length="203" mass="22897">MGLRPSQKRPAPINNIPATLLTALRPPPTPEEREVIVNNIIRTVAPQYQNAVRNAIQRPQRQSRFFPRTDWGDKYQMGPDALFRERETDFLNCVDLSGRQIPALRGKSNFAEWRAALREALEEMGLCRFIEGSVPEPESASGDSSSISGSSDNGREREMWCFDRELAREVLAGADEKDPYMTMEAVKRVFGPLELMGNNCRGV</sequence>